<gene>
    <name evidence="2" type="ORF">CLUP02_01277</name>
</gene>
<protein>
    <submittedName>
        <fullName evidence="2">Uncharacterized protein</fullName>
    </submittedName>
</protein>
<reference evidence="2" key="1">
    <citation type="journal article" date="2021" name="Mol. Plant Microbe Interact.">
        <title>Complete Genome Sequence of the Plant-Pathogenic Fungus Colletotrichum lupini.</title>
        <authorList>
            <person name="Baroncelli R."/>
            <person name="Pensec F."/>
            <person name="Da Lio D."/>
            <person name="Boufleur T."/>
            <person name="Vicente I."/>
            <person name="Sarrocco S."/>
            <person name="Picot A."/>
            <person name="Baraldi E."/>
            <person name="Sukno S."/>
            <person name="Thon M."/>
            <person name="Le Floch G."/>
        </authorList>
    </citation>
    <scope>NUCLEOTIDE SEQUENCE</scope>
    <source>
        <strain evidence="2">IMI 504893</strain>
    </source>
</reference>
<dbReference type="KEGG" id="clup:CLUP02_01277"/>
<feature type="compositionally biased region" description="Polar residues" evidence="1">
    <location>
        <begin position="16"/>
        <end position="25"/>
    </location>
</feature>
<dbReference type="AlphaFoldDB" id="A0A9Q8SC06"/>
<dbReference type="RefSeq" id="XP_049136276.1">
    <property type="nucleotide sequence ID" value="XM_049280319.1"/>
</dbReference>
<dbReference type="GeneID" id="73335329"/>
<name>A0A9Q8SC06_9PEZI</name>
<organism evidence="2 3">
    <name type="scientific">Colletotrichum lupini</name>
    <dbReference type="NCBI Taxonomy" id="145971"/>
    <lineage>
        <taxon>Eukaryota</taxon>
        <taxon>Fungi</taxon>
        <taxon>Dikarya</taxon>
        <taxon>Ascomycota</taxon>
        <taxon>Pezizomycotina</taxon>
        <taxon>Sordariomycetes</taxon>
        <taxon>Hypocreomycetidae</taxon>
        <taxon>Glomerellales</taxon>
        <taxon>Glomerellaceae</taxon>
        <taxon>Colletotrichum</taxon>
        <taxon>Colletotrichum acutatum species complex</taxon>
    </lineage>
</organism>
<accession>A0A9Q8SC06</accession>
<dbReference type="EMBL" id="CP019471">
    <property type="protein sequence ID" value="UQC74626.1"/>
    <property type="molecule type" value="Genomic_DNA"/>
</dbReference>
<proteinExistence type="predicted"/>
<keyword evidence="3" id="KW-1185">Reference proteome</keyword>
<feature type="region of interest" description="Disordered" evidence="1">
    <location>
        <begin position="1"/>
        <end position="48"/>
    </location>
</feature>
<evidence type="ECO:0000256" key="1">
    <source>
        <dbReference type="SAM" id="MobiDB-lite"/>
    </source>
</evidence>
<evidence type="ECO:0000313" key="3">
    <source>
        <dbReference type="Proteomes" id="UP000830671"/>
    </source>
</evidence>
<evidence type="ECO:0000313" key="2">
    <source>
        <dbReference type="EMBL" id="UQC74626.1"/>
    </source>
</evidence>
<sequence length="79" mass="8596">MANNGSAQQMRWKAQATLTPENSAGNYLGEPLGEWNPRTPSSYRFPPRSTLSHATLAQPTPNDSKTVTGAFRLPVLTLP</sequence>
<dbReference type="Proteomes" id="UP000830671">
    <property type="component" value="Chromosome 1"/>
</dbReference>